<evidence type="ECO:0000313" key="1">
    <source>
        <dbReference type="EMBL" id="SIT32507.1"/>
    </source>
</evidence>
<keyword evidence="2" id="KW-1185">Reference proteome</keyword>
<evidence type="ECO:0000313" key="2">
    <source>
        <dbReference type="Proteomes" id="UP000186917"/>
    </source>
</evidence>
<dbReference type="AlphaFoldDB" id="A0A173MB02"/>
<name>A0A173MB02_9BACT</name>
<proteinExistence type="predicted"/>
<dbReference type="EMBL" id="FTOR01000011">
    <property type="protein sequence ID" value="SIT32507.1"/>
    <property type="molecule type" value="Genomic_DNA"/>
</dbReference>
<dbReference type="RefSeq" id="WP_076382001.1">
    <property type="nucleotide sequence ID" value="NZ_AP017422.1"/>
</dbReference>
<protein>
    <submittedName>
        <fullName evidence="1">Uncharacterized protein</fullName>
    </submittedName>
</protein>
<accession>A0A173MB02</accession>
<gene>
    <name evidence="1" type="ORF">SAMN05421788_111154</name>
</gene>
<sequence>MVATLLKPKPSATLDVQLIAVQAHNNIVLSQNGQLINPHLSLWNNKNICTAPVPVAFNIGCNTRPQLAIQLAVGGNATRQGVLEVLAANGTLLFYGEYTSDTIVATACYIPEALAQLQDDLLYMQLVLNNGHVIPLGTIPVEMYWINLCELPDAVHKNGTPVELLNTLCEAVTLASYFPAEAAYMYPVQSIVQSIFNTSSPVLDIHTAAARFVTVNSFNQVTLHYNAYFAAGKSSKAVANSYDKAALLQYMLQCYGYRTYYCLLQQAGFVSPTRIAGHELLNSTFSGNKPAMVATRATEEPTTSWDNHAFVYLPAYGVVADAALGPHMGYEMMPDYIEQTIDNAANIRHKRKAVTEDDVMQYTGVVSVDEIYSLHRKPDLPHTNAFISQTGFSAARFLSQAQQVIAGKWPEPAAIPYIKGAWVTSYTEVVPGKEEVLKIWMLQRGEDMLMVKLYVSSGGNALAYNRFVAQGSLTQCEELALQVDNSVAAHCAVSSNSTSDNRYLCIFHNAVLDITCSNTAINLSEIAAWYIHWASNHLVNHVQNCLPGTSFQCKGNGAIAGAQFIISLDSFENTLLHFSQTGNGLRLLNREPHYLVFEVQHPSIAILDVIVMDSATLLVNATRVLPAFTAQ</sequence>
<dbReference type="KEGG" id="fln:FLA_0640"/>
<organism evidence="1 2">
    <name type="scientific">Filimonas lacunae</name>
    <dbReference type="NCBI Taxonomy" id="477680"/>
    <lineage>
        <taxon>Bacteria</taxon>
        <taxon>Pseudomonadati</taxon>
        <taxon>Bacteroidota</taxon>
        <taxon>Chitinophagia</taxon>
        <taxon>Chitinophagales</taxon>
        <taxon>Chitinophagaceae</taxon>
        <taxon>Filimonas</taxon>
    </lineage>
</organism>
<reference evidence="2" key="1">
    <citation type="submission" date="2017-01" db="EMBL/GenBank/DDBJ databases">
        <authorList>
            <person name="Varghese N."/>
            <person name="Submissions S."/>
        </authorList>
    </citation>
    <scope>NUCLEOTIDE SEQUENCE [LARGE SCALE GENOMIC DNA]</scope>
    <source>
        <strain evidence="2">DSM 21054</strain>
    </source>
</reference>
<dbReference type="Proteomes" id="UP000186917">
    <property type="component" value="Unassembled WGS sequence"/>
</dbReference>
<dbReference type="OrthoDB" id="616596at2"/>